<protein>
    <submittedName>
        <fullName evidence="3">DUF1003 domain-containing protein</fullName>
    </submittedName>
</protein>
<evidence type="ECO:0000313" key="3">
    <source>
        <dbReference type="EMBL" id="MBJ6802779.1"/>
    </source>
</evidence>
<organism evidence="3 4">
    <name type="scientific">Geomonas propionica</name>
    <dbReference type="NCBI Taxonomy" id="2798582"/>
    <lineage>
        <taxon>Bacteria</taxon>
        <taxon>Pseudomonadati</taxon>
        <taxon>Thermodesulfobacteriota</taxon>
        <taxon>Desulfuromonadia</taxon>
        <taxon>Geobacterales</taxon>
        <taxon>Geobacteraceae</taxon>
        <taxon>Geomonas</taxon>
    </lineage>
</organism>
<dbReference type="RefSeq" id="WP_199397249.1">
    <property type="nucleotide sequence ID" value="NZ_JAEMHK010000027.1"/>
</dbReference>
<dbReference type="InterPro" id="IPR010406">
    <property type="entry name" value="DUF1003"/>
</dbReference>
<accession>A0ABS0YXW0</accession>
<proteinExistence type="predicted"/>
<name>A0ABS0YXW0_9BACT</name>
<feature type="transmembrane region" description="Helical" evidence="2">
    <location>
        <begin position="41"/>
        <end position="65"/>
    </location>
</feature>
<feature type="compositionally biased region" description="Basic and acidic residues" evidence="1">
    <location>
        <begin position="148"/>
        <end position="165"/>
    </location>
</feature>
<evidence type="ECO:0000313" key="4">
    <source>
        <dbReference type="Proteomes" id="UP000641025"/>
    </source>
</evidence>
<dbReference type="EMBL" id="JAEMHK010000027">
    <property type="protein sequence ID" value="MBJ6802779.1"/>
    <property type="molecule type" value="Genomic_DNA"/>
</dbReference>
<keyword evidence="4" id="KW-1185">Reference proteome</keyword>
<dbReference type="Pfam" id="PF06210">
    <property type="entry name" value="DUF1003"/>
    <property type="match status" value="1"/>
</dbReference>
<keyword evidence="2" id="KW-0472">Membrane</keyword>
<feature type="transmembrane region" description="Helical" evidence="2">
    <location>
        <begin position="80"/>
        <end position="101"/>
    </location>
</feature>
<dbReference type="Proteomes" id="UP000641025">
    <property type="component" value="Unassembled WGS sequence"/>
</dbReference>
<evidence type="ECO:0000256" key="1">
    <source>
        <dbReference type="SAM" id="MobiDB-lite"/>
    </source>
</evidence>
<keyword evidence="2" id="KW-1133">Transmembrane helix</keyword>
<reference evidence="3 4" key="1">
    <citation type="submission" date="2020-12" db="EMBL/GenBank/DDBJ databases">
        <title>Geomonas sp. Red259, isolated from paddy soil.</title>
        <authorList>
            <person name="Xu Z."/>
            <person name="Zhang Z."/>
            <person name="Masuda Y."/>
            <person name="Itoh H."/>
            <person name="Senoo K."/>
        </authorList>
    </citation>
    <scope>NUCLEOTIDE SEQUENCE [LARGE SCALE GENOMIC DNA]</scope>
    <source>
        <strain evidence="3 4">Red259</strain>
    </source>
</reference>
<gene>
    <name evidence="3" type="ORF">JFN90_21825</name>
</gene>
<feature type="region of interest" description="Disordered" evidence="1">
    <location>
        <begin position="148"/>
        <end position="177"/>
    </location>
</feature>
<evidence type="ECO:0000256" key="2">
    <source>
        <dbReference type="SAM" id="Phobius"/>
    </source>
</evidence>
<comment type="caution">
    <text evidence="3">The sequence shown here is derived from an EMBL/GenBank/DDBJ whole genome shotgun (WGS) entry which is preliminary data.</text>
</comment>
<sequence>MRQPESDQTMASVVSRNIAALLERRQVEERSKGAQERMADAITAFTGSMTFVYIHLILFGGWILVNVGWLDLLPRFDPTLVILAMVASVEAIFLSTFVLISQNRMQASADRRAELNLHIDLLAEHEVTRMITLLTAIGAKLGVEESKNPELEELTKDVQPEKVLDTMDQVEQGNKDE</sequence>
<keyword evidence="2" id="KW-0812">Transmembrane</keyword>